<dbReference type="EMBL" id="CM001220">
    <property type="protein sequence ID" value="KEH29517.1"/>
    <property type="molecule type" value="Genomic_DNA"/>
</dbReference>
<evidence type="ECO:0000313" key="3">
    <source>
        <dbReference type="Proteomes" id="UP000002051"/>
    </source>
</evidence>
<evidence type="ECO:0000313" key="2">
    <source>
        <dbReference type="EnsemblPlants" id="KEH29517"/>
    </source>
</evidence>
<name>A0A072UIL9_MEDTR</name>
<accession>A0A072UIL9</accession>
<keyword evidence="3" id="KW-1185">Reference proteome</keyword>
<dbReference type="AlphaFoldDB" id="A0A072UIL9"/>
<gene>
    <name evidence="1" type="ordered locus">MTR_4g040450</name>
</gene>
<proteinExistence type="predicted"/>
<dbReference type="EnsemblPlants" id="KEH29517">
    <property type="protein sequence ID" value="KEH29517"/>
    <property type="gene ID" value="MTR_4g040450"/>
</dbReference>
<reference evidence="2" key="3">
    <citation type="submission" date="2015-04" db="UniProtKB">
        <authorList>
            <consortium name="EnsemblPlants"/>
        </authorList>
    </citation>
    <scope>IDENTIFICATION</scope>
    <source>
        <strain evidence="2">cv. Jemalong A17</strain>
    </source>
</reference>
<protein>
    <submittedName>
        <fullName evidence="1 2">Uncharacterized protein</fullName>
    </submittedName>
</protein>
<reference evidence="1 3" key="1">
    <citation type="journal article" date="2011" name="Nature">
        <title>The Medicago genome provides insight into the evolution of rhizobial symbioses.</title>
        <authorList>
            <person name="Young N.D."/>
            <person name="Debelle F."/>
            <person name="Oldroyd G.E."/>
            <person name="Geurts R."/>
            <person name="Cannon S.B."/>
            <person name="Udvardi M.K."/>
            <person name="Benedito V.A."/>
            <person name="Mayer K.F."/>
            <person name="Gouzy J."/>
            <person name="Schoof H."/>
            <person name="Van de Peer Y."/>
            <person name="Proost S."/>
            <person name="Cook D.R."/>
            <person name="Meyers B.C."/>
            <person name="Spannagl M."/>
            <person name="Cheung F."/>
            <person name="De Mita S."/>
            <person name="Krishnakumar V."/>
            <person name="Gundlach H."/>
            <person name="Zhou S."/>
            <person name="Mudge J."/>
            <person name="Bharti A.K."/>
            <person name="Murray J.D."/>
            <person name="Naoumkina M.A."/>
            <person name="Rosen B."/>
            <person name="Silverstein K.A."/>
            <person name="Tang H."/>
            <person name="Rombauts S."/>
            <person name="Zhao P.X."/>
            <person name="Zhou P."/>
            <person name="Barbe V."/>
            <person name="Bardou P."/>
            <person name="Bechner M."/>
            <person name="Bellec A."/>
            <person name="Berger A."/>
            <person name="Berges H."/>
            <person name="Bidwell S."/>
            <person name="Bisseling T."/>
            <person name="Choisne N."/>
            <person name="Couloux A."/>
            <person name="Denny R."/>
            <person name="Deshpande S."/>
            <person name="Dai X."/>
            <person name="Doyle J.J."/>
            <person name="Dudez A.M."/>
            <person name="Farmer A.D."/>
            <person name="Fouteau S."/>
            <person name="Franken C."/>
            <person name="Gibelin C."/>
            <person name="Gish J."/>
            <person name="Goldstein S."/>
            <person name="Gonzalez A.J."/>
            <person name="Green P.J."/>
            <person name="Hallab A."/>
            <person name="Hartog M."/>
            <person name="Hua A."/>
            <person name="Humphray S.J."/>
            <person name="Jeong D.H."/>
            <person name="Jing Y."/>
            <person name="Jocker A."/>
            <person name="Kenton S.M."/>
            <person name="Kim D.J."/>
            <person name="Klee K."/>
            <person name="Lai H."/>
            <person name="Lang C."/>
            <person name="Lin S."/>
            <person name="Macmil S.L."/>
            <person name="Magdelenat G."/>
            <person name="Matthews L."/>
            <person name="McCorrison J."/>
            <person name="Monaghan E.L."/>
            <person name="Mun J.H."/>
            <person name="Najar F.Z."/>
            <person name="Nicholson C."/>
            <person name="Noirot C."/>
            <person name="O'Bleness M."/>
            <person name="Paule C.R."/>
            <person name="Poulain J."/>
            <person name="Prion F."/>
            <person name="Qin B."/>
            <person name="Qu C."/>
            <person name="Retzel E.F."/>
            <person name="Riddle C."/>
            <person name="Sallet E."/>
            <person name="Samain S."/>
            <person name="Samson N."/>
            <person name="Sanders I."/>
            <person name="Saurat O."/>
            <person name="Scarpelli C."/>
            <person name="Schiex T."/>
            <person name="Segurens B."/>
            <person name="Severin A.J."/>
            <person name="Sherrier D.J."/>
            <person name="Shi R."/>
            <person name="Sims S."/>
            <person name="Singer S.R."/>
            <person name="Sinharoy S."/>
            <person name="Sterck L."/>
            <person name="Viollet A."/>
            <person name="Wang B.B."/>
            <person name="Wang K."/>
            <person name="Wang M."/>
            <person name="Wang X."/>
            <person name="Warfsmann J."/>
            <person name="Weissenbach J."/>
            <person name="White D.D."/>
            <person name="White J.D."/>
            <person name="Wiley G.B."/>
            <person name="Wincker P."/>
            <person name="Xing Y."/>
            <person name="Yang L."/>
            <person name="Yao Z."/>
            <person name="Ying F."/>
            <person name="Zhai J."/>
            <person name="Zhou L."/>
            <person name="Zuber A."/>
            <person name="Denarie J."/>
            <person name="Dixon R.A."/>
            <person name="May G.D."/>
            <person name="Schwartz D.C."/>
            <person name="Rogers J."/>
            <person name="Quetier F."/>
            <person name="Town C.D."/>
            <person name="Roe B.A."/>
        </authorList>
    </citation>
    <scope>NUCLEOTIDE SEQUENCE [LARGE SCALE GENOMIC DNA]</scope>
    <source>
        <strain evidence="1">A17</strain>
        <strain evidence="2 3">cv. Jemalong A17</strain>
    </source>
</reference>
<reference evidence="1 3" key="2">
    <citation type="journal article" date="2014" name="BMC Genomics">
        <title>An improved genome release (version Mt4.0) for the model legume Medicago truncatula.</title>
        <authorList>
            <person name="Tang H."/>
            <person name="Krishnakumar V."/>
            <person name="Bidwell S."/>
            <person name="Rosen B."/>
            <person name="Chan A."/>
            <person name="Zhou S."/>
            <person name="Gentzbittel L."/>
            <person name="Childs K.L."/>
            <person name="Yandell M."/>
            <person name="Gundlach H."/>
            <person name="Mayer K.F."/>
            <person name="Schwartz D.C."/>
            <person name="Town C.D."/>
        </authorList>
    </citation>
    <scope>GENOME REANNOTATION</scope>
    <source>
        <strain evidence="1">A17</strain>
        <strain evidence="2 3">cv. Jemalong A17</strain>
    </source>
</reference>
<dbReference type="HOGENOM" id="CLU_2389521_0_0_1"/>
<dbReference type="Proteomes" id="UP000002051">
    <property type="component" value="Chromosome 4"/>
</dbReference>
<organism evidence="1 3">
    <name type="scientific">Medicago truncatula</name>
    <name type="common">Barrel medic</name>
    <name type="synonym">Medicago tribuloides</name>
    <dbReference type="NCBI Taxonomy" id="3880"/>
    <lineage>
        <taxon>Eukaryota</taxon>
        <taxon>Viridiplantae</taxon>
        <taxon>Streptophyta</taxon>
        <taxon>Embryophyta</taxon>
        <taxon>Tracheophyta</taxon>
        <taxon>Spermatophyta</taxon>
        <taxon>Magnoliopsida</taxon>
        <taxon>eudicotyledons</taxon>
        <taxon>Gunneridae</taxon>
        <taxon>Pentapetalae</taxon>
        <taxon>rosids</taxon>
        <taxon>fabids</taxon>
        <taxon>Fabales</taxon>
        <taxon>Fabaceae</taxon>
        <taxon>Papilionoideae</taxon>
        <taxon>50 kb inversion clade</taxon>
        <taxon>NPAAA clade</taxon>
        <taxon>Hologalegina</taxon>
        <taxon>IRL clade</taxon>
        <taxon>Trifolieae</taxon>
        <taxon>Medicago</taxon>
    </lineage>
</organism>
<evidence type="ECO:0000313" key="1">
    <source>
        <dbReference type="EMBL" id="KEH29517.1"/>
    </source>
</evidence>
<sequence length="94" mass="10912">MSYNIRAIFFMIHSRMMKLICTFFQDKALIQFNKILRGKSINKRNELKTTTNTAKITSDLHEAPYFLGRLCHLRWDGGAGIRTSDTPLIEKGEF</sequence>